<dbReference type="Gene3D" id="3.90.1580.10">
    <property type="entry name" value="paralog of FGE (formylglycine-generating enzyme)"/>
    <property type="match status" value="1"/>
</dbReference>
<sequence length="434" mass="51000">MATVSKQKSNLLEQFKETRDRTLKLVETLEKDDFVVQTAPFMSPPKWHLGHVSWLFEIVMSKTIKNYKIYSQEFNEYLNSYYHQFGEPHDKNKRGMATRPTVDEVLEYFHIISHKVADVLQNDLLDDKTCQLYFMGIHHECQHQELLVYDLQHLLAGRYRPVTANPLPIPSQQELNSVRVDGGLYSMGYSGNQYCYDIELPEHKVYLNDYKIDVFPITNGQYLEFMEDGGYNDFRYWLSDGWGKVQNDKWNAPMYWEKVDDIWMTNDFLGKREVKPNEPVCHVSFYEADAYSKWAGKRLPTEAEWEKAACWDEKTQTKTIFPWGDKSPDINRANLLESYLWNCTEIGAYPNGKSHYGCQQMIGDVWEWTSSEFTGYPGFKSGFSEYNDKWFANQKVLRGGSFGTPSISVRGSYRNFFRLDERWLFSGFRCAEYI</sequence>
<dbReference type="InterPro" id="IPR042095">
    <property type="entry name" value="SUMF_sf"/>
</dbReference>
<dbReference type="GO" id="GO:0052699">
    <property type="term" value="P:ergothioneine biosynthetic process"/>
    <property type="evidence" value="ECO:0007669"/>
    <property type="project" value="InterPro"/>
</dbReference>
<dbReference type="AlphaFoldDB" id="A0A075GVH5"/>
<comment type="pathway">
    <text evidence="3">Amino-acid biosynthesis; ergothioneine biosynthesis.</text>
</comment>
<dbReference type="PANTHER" id="PTHR23150:SF36">
    <property type="entry name" value="HERCYNINE OXYGENASE"/>
    <property type="match status" value="1"/>
</dbReference>
<keyword evidence="2" id="KW-0408">Iron</keyword>
<accession>A0A075GVH5</accession>
<evidence type="ECO:0000313" key="6">
    <source>
        <dbReference type="EMBL" id="AIF06322.1"/>
    </source>
</evidence>
<dbReference type="InterPro" id="IPR005532">
    <property type="entry name" value="SUMF_dom"/>
</dbReference>
<reference evidence="6" key="1">
    <citation type="journal article" date="2014" name="Genome Biol. Evol.">
        <title>Pangenome evidence for extensive interdomain horizontal transfer affecting lineage core and shell genes in uncultured planktonic thaumarchaeota and euryarchaeota.</title>
        <authorList>
            <person name="Deschamps P."/>
            <person name="Zivanovic Y."/>
            <person name="Moreira D."/>
            <person name="Rodriguez-Valera F."/>
            <person name="Lopez-Garcia P."/>
        </authorList>
    </citation>
    <scope>NUCLEOTIDE SEQUENCE</scope>
</reference>
<dbReference type="PANTHER" id="PTHR23150">
    <property type="entry name" value="SULFATASE MODIFYING FACTOR 1, 2"/>
    <property type="match status" value="1"/>
</dbReference>
<protein>
    <recommendedName>
        <fullName evidence="7">Ergothioneine biosynthesis protein EgtB</fullName>
    </recommendedName>
</protein>
<dbReference type="EMBL" id="KF900766">
    <property type="protein sequence ID" value="AIF06322.1"/>
    <property type="molecule type" value="Genomic_DNA"/>
</dbReference>
<dbReference type="SUPFAM" id="SSF56436">
    <property type="entry name" value="C-type lectin-like"/>
    <property type="match status" value="1"/>
</dbReference>
<evidence type="ECO:0000259" key="4">
    <source>
        <dbReference type="Pfam" id="PF03781"/>
    </source>
</evidence>
<evidence type="ECO:0000256" key="3">
    <source>
        <dbReference type="ARBA" id="ARBA00037882"/>
    </source>
</evidence>
<evidence type="ECO:0000256" key="1">
    <source>
        <dbReference type="ARBA" id="ARBA00023002"/>
    </source>
</evidence>
<dbReference type="Pfam" id="PF12867">
    <property type="entry name" value="DinB_2"/>
    <property type="match status" value="1"/>
</dbReference>
<proteinExistence type="predicted"/>
<dbReference type="Gene3D" id="1.20.120.450">
    <property type="entry name" value="dinb family like domain"/>
    <property type="match status" value="1"/>
</dbReference>
<dbReference type="SUPFAM" id="SSF109854">
    <property type="entry name" value="DinB/YfiT-like putative metalloenzymes"/>
    <property type="match status" value="1"/>
</dbReference>
<dbReference type="InterPro" id="IPR017806">
    <property type="entry name" value="EgtB"/>
</dbReference>
<evidence type="ECO:0000259" key="5">
    <source>
        <dbReference type="Pfam" id="PF12867"/>
    </source>
</evidence>
<feature type="domain" description="Sulfatase-modifying factor enzyme-like" evidence="4">
    <location>
        <begin position="177"/>
        <end position="431"/>
    </location>
</feature>
<dbReference type="InterPro" id="IPR016187">
    <property type="entry name" value="CTDL_fold"/>
</dbReference>
<dbReference type="InterPro" id="IPR024775">
    <property type="entry name" value="DinB-like"/>
</dbReference>
<dbReference type="InterPro" id="IPR051043">
    <property type="entry name" value="Sulfatase_Mod_Factor_Kinase"/>
</dbReference>
<dbReference type="InterPro" id="IPR034660">
    <property type="entry name" value="DinB/YfiT-like"/>
</dbReference>
<evidence type="ECO:0008006" key="7">
    <source>
        <dbReference type="Google" id="ProtNLM"/>
    </source>
</evidence>
<dbReference type="Pfam" id="PF03781">
    <property type="entry name" value="FGE-sulfatase"/>
    <property type="match status" value="1"/>
</dbReference>
<evidence type="ECO:0000256" key="2">
    <source>
        <dbReference type="ARBA" id="ARBA00023004"/>
    </source>
</evidence>
<keyword evidence="1" id="KW-0560">Oxidoreductase</keyword>
<dbReference type="NCBIfam" id="TIGR03440">
    <property type="entry name" value="egtB_TIGR03440"/>
    <property type="match status" value="1"/>
</dbReference>
<feature type="domain" description="DinB-like" evidence="5">
    <location>
        <begin position="14"/>
        <end position="122"/>
    </location>
</feature>
<organism evidence="6">
    <name type="scientific">uncultured marine thaumarchaeote KM3_191_D11</name>
    <dbReference type="NCBI Taxonomy" id="1456079"/>
    <lineage>
        <taxon>Archaea</taxon>
        <taxon>Nitrososphaerota</taxon>
        <taxon>environmental samples</taxon>
    </lineage>
</organism>
<name>A0A075GVH5_9ARCH</name>